<evidence type="ECO:0000313" key="3">
    <source>
        <dbReference type="Proteomes" id="UP001629058"/>
    </source>
</evidence>
<keyword evidence="1" id="KW-0732">Signal</keyword>
<evidence type="ECO:0008006" key="4">
    <source>
        <dbReference type="Google" id="ProtNLM"/>
    </source>
</evidence>
<feature type="chain" id="PRO_5046127854" description="DUF3298 domain-containing protein" evidence="1">
    <location>
        <begin position="23"/>
        <end position="244"/>
    </location>
</feature>
<dbReference type="Proteomes" id="UP001629058">
    <property type="component" value="Unassembled WGS sequence"/>
</dbReference>
<dbReference type="PROSITE" id="PS51257">
    <property type="entry name" value="PROKAR_LIPOPROTEIN"/>
    <property type="match status" value="1"/>
</dbReference>
<proteinExistence type="predicted"/>
<protein>
    <recommendedName>
        <fullName evidence="4">DUF3298 domain-containing protein</fullName>
    </recommendedName>
</protein>
<gene>
    <name evidence="2" type="ORF">ABS765_14995</name>
</gene>
<dbReference type="EMBL" id="JBELPY010000012">
    <property type="protein sequence ID" value="MFL9835332.1"/>
    <property type="molecule type" value="Genomic_DNA"/>
</dbReference>
<keyword evidence="3" id="KW-1185">Reference proteome</keyword>
<sequence>MKTKLKLLSCLFILILFSCESAYINTSKNIMYGGANKSINLYAFVGEKISVTEFDPNEKNEKGEKFGYEIDEETGDSLKVTTKHYIMDRAFKCKYRVLRKMFNYLEADTVEFVAYDHYGTPGFAESDSVILYLSKNKEKGYYFHQKYQYDKVYQNKKGHYYSYPKFNGNESLQTIQNMTAFDANFSNEKFDISHLDDANVKMYYNSKFYKIEGNYAIPVKGIYLNQLINYRLHTTFKNLNLNIQ</sequence>
<dbReference type="RefSeq" id="WP_408091969.1">
    <property type="nucleotide sequence ID" value="NZ_JBELPY010000012.1"/>
</dbReference>
<feature type="signal peptide" evidence="1">
    <location>
        <begin position="1"/>
        <end position="22"/>
    </location>
</feature>
<name>A0ABW8Y682_9FLAO</name>
<reference evidence="2 3" key="1">
    <citation type="submission" date="2024-06" db="EMBL/GenBank/DDBJ databases">
        <authorList>
            <person name="Kaempfer P."/>
            <person name="Viver T."/>
        </authorList>
    </citation>
    <scope>NUCLEOTIDE SEQUENCE [LARGE SCALE GENOMIC DNA]</scope>
    <source>
        <strain evidence="2 3">ST-37</strain>
    </source>
</reference>
<comment type="caution">
    <text evidence="2">The sequence shown here is derived from an EMBL/GenBank/DDBJ whole genome shotgun (WGS) entry which is preliminary data.</text>
</comment>
<accession>A0ABW8Y682</accession>
<organism evidence="2 3">
    <name type="scientific">Chryseobacterium terrae</name>
    <dbReference type="NCBI Taxonomy" id="3163299"/>
    <lineage>
        <taxon>Bacteria</taxon>
        <taxon>Pseudomonadati</taxon>
        <taxon>Bacteroidota</taxon>
        <taxon>Flavobacteriia</taxon>
        <taxon>Flavobacteriales</taxon>
        <taxon>Weeksellaceae</taxon>
        <taxon>Chryseobacterium group</taxon>
        <taxon>Chryseobacterium</taxon>
    </lineage>
</organism>
<evidence type="ECO:0000313" key="2">
    <source>
        <dbReference type="EMBL" id="MFL9835332.1"/>
    </source>
</evidence>
<evidence type="ECO:0000256" key="1">
    <source>
        <dbReference type="SAM" id="SignalP"/>
    </source>
</evidence>